<dbReference type="AlphaFoldDB" id="A0A848P9N5"/>
<name>A0A848P9N5_9RALS</name>
<evidence type="ECO:0000313" key="1">
    <source>
        <dbReference type="EMBL" id="NMV41344.1"/>
    </source>
</evidence>
<evidence type="ECO:0000313" key="2">
    <source>
        <dbReference type="Proteomes" id="UP000575469"/>
    </source>
</evidence>
<dbReference type="Proteomes" id="UP000575469">
    <property type="component" value="Unassembled WGS sequence"/>
</dbReference>
<proteinExistence type="predicted"/>
<dbReference type="EMBL" id="JABBZM010000031">
    <property type="protein sequence ID" value="NMV41344.1"/>
    <property type="molecule type" value="Genomic_DNA"/>
</dbReference>
<sequence length="48" mass="5245">MAETEAGLALEPVFAEVFTFTMGTLTPPKWEKDIAIRTGYSSTPDQPV</sequence>
<dbReference type="RefSeq" id="WP_156667244.1">
    <property type="nucleotide sequence ID" value="NZ_CP016022.1"/>
</dbReference>
<comment type="caution">
    <text evidence="1">The sequence shown here is derived from an EMBL/GenBank/DDBJ whole genome shotgun (WGS) entry which is preliminary data.</text>
</comment>
<dbReference type="GeneID" id="61530135"/>
<gene>
    <name evidence="1" type="ORF">HGR00_25830</name>
</gene>
<reference evidence="1 2" key="1">
    <citation type="submission" date="2020-04" db="EMBL/GenBank/DDBJ databases">
        <title>Ralstonia insidiosa genome sequencing and assembly.</title>
        <authorList>
            <person name="Martins R.C.R."/>
            <person name="Perdigao-Neto L.V."/>
            <person name="Levin A.S.S."/>
            <person name="Costa S.F."/>
        </authorList>
    </citation>
    <scope>NUCLEOTIDE SEQUENCE [LARGE SCALE GENOMIC DNA]</scope>
    <source>
        <strain evidence="1 2">5047</strain>
    </source>
</reference>
<protein>
    <submittedName>
        <fullName evidence="1">Uncharacterized protein</fullName>
    </submittedName>
</protein>
<accession>A0A848P9N5</accession>
<organism evidence="1 2">
    <name type="scientific">Ralstonia insidiosa</name>
    <dbReference type="NCBI Taxonomy" id="190721"/>
    <lineage>
        <taxon>Bacteria</taxon>
        <taxon>Pseudomonadati</taxon>
        <taxon>Pseudomonadota</taxon>
        <taxon>Betaproteobacteria</taxon>
        <taxon>Burkholderiales</taxon>
        <taxon>Burkholderiaceae</taxon>
        <taxon>Ralstonia</taxon>
    </lineage>
</organism>